<dbReference type="PANTHER" id="PTHR28583">
    <property type="entry name" value="ACID AMIDASE"/>
    <property type="match status" value="1"/>
</dbReference>
<dbReference type="Pfam" id="PF15508">
    <property type="entry name" value="NAAA-beta"/>
    <property type="match status" value="1"/>
</dbReference>
<feature type="region of interest" description="Disordered" evidence="2">
    <location>
        <begin position="1"/>
        <end position="45"/>
    </location>
</feature>
<evidence type="ECO:0000313" key="5">
    <source>
        <dbReference type="Proteomes" id="UP000015100"/>
    </source>
</evidence>
<dbReference type="Gene3D" id="3.60.60.10">
    <property type="entry name" value="Penicillin V Acylase, Chain A"/>
    <property type="match status" value="1"/>
</dbReference>
<organism evidence="4 5">
    <name type="scientific">Dactylellina haptotyla (strain CBS 200.50)</name>
    <name type="common">Nematode-trapping fungus</name>
    <name type="synonym">Monacrosporium haptotylum</name>
    <dbReference type="NCBI Taxonomy" id="1284197"/>
    <lineage>
        <taxon>Eukaryota</taxon>
        <taxon>Fungi</taxon>
        <taxon>Dikarya</taxon>
        <taxon>Ascomycota</taxon>
        <taxon>Pezizomycotina</taxon>
        <taxon>Orbiliomycetes</taxon>
        <taxon>Orbiliales</taxon>
        <taxon>Orbiliaceae</taxon>
        <taxon>Dactylellina</taxon>
    </lineage>
</organism>
<accession>S8BGU4</accession>
<dbReference type="InterPro" id="IPR029130">
    <property type="entry name" value="Acid_ceramidase_N"/>
</dbReference>
<dbReference type="EC" id="3.5.1.23" evidence="1"/>
<dbReference type="PANTHER" id="PTHR28583:SF1">
    <property type="entry name" value="ACID CERAMIDASE"/>
    <property type="match status" value="1"/>
</dbReference>
<reference evidence="5" key="2">
    <citation type="submission" date="2013-04" db="EMBL/GenBank/DDBJ databases">
        <title>Genomic mechanisms accounting for the adaptation to parasitism in nematode-trapping fungi.</title>
        <authorList>
            <person name="Ahren D.G."/>
        </authorList>
    </citation>
    <scope>NUCLEOTIDE SEQUENCE [LARGE SCALE GENOMIC DNA]</scope>
    <source>
        <strain evidence="5">CBS 200.50</strain>
    </source>
</reference>
<keyword evidence="5" id="KW-1185">Reference proteome</keyword>
<evidence type="ECO:0000256" key="1">
    <source>
        <dbReference type="ARBA" id="ARBA00011891"/>
    </source>
</evidence>
<dbReference type="OrthoDB" id="5273684at2759"/>
<gene>
    <name evidence="4" type="ORF">H072_7678</name>
</gene>
<evidence type="ECO:0000259" key="3">
    <source>
        <dbReference type="Pfam" id="PF15508"/>
    </source>
</evidence>
<evidence type="ECO:0000313" key="4">
    <source>
        <dbReference type="EMBL" id="EPS38533.1"/>
    </source>
</evidence>
<name>S8BGU4_DACHA</name>
<sequence>MESQPPEQPLVPSSSSISARSDEAGRQDIQPSEQEEGSPPKYVVNLDLPPRQRYQQIGKDYKEKILTLTPLFDEVLSPVPYKGVVSFIARAILRRVHTSEEQEEIKGLVEVTGVPLYLMIAFNTFLDTFMGCTSGAVRLVPDPNKVDGLDEDRDKMVHFRTLDWGMDGLRSLLIEVDYQRGGKTIARAITYAGFVGVLTGVRKSLSISLNFRPAADENTTIRTVVYHKLLVLLGLRPSVASQLRGFLIPKKGAEPLTLAQILEKFPKTPCAPSYVTLCDGTFAAFIEKDVHHANVRISEEFLSGTNHDARMESWKKEEYDTFTREHANPQSAGMAVDLLVDSQHRQSCIAKLYSAAQNPRRLRKSTRKKVEGGIGVRTVAGWCQSWPITNECTHFSCVMDPKEGDINWLQYHLQPPDQQG</sequence>
<protein>
    <recommendedName>
        <fullName evidence="1">ceramidase</fullName>
        <ecNumber evidence="1">3.5.1.23</ecNumber>
    </recommendedName>
</protein>
<dbReference type="HOGENOM" id="CLU_051035_0_0_1"/>
<dbReference type="Proteomes" id="UP000015100">
    <property type="component" value="Unassembled WGS sequence"/>
</dbReference>
<dbReference type="OMA" id="MMHFRTL"/>
<comment type="caution">
    <text evidence="4">The sequence shown here is derived from an EMBL/GenBank/DDBJ whole genome shotgun (WGS) entry which is preliminary data.</text>
</comment>
<dbReference type="eggNOG" id="ENOG502REHN">
    <property type="taxonomic scope" value="Eukaryota"/>
</dbReference>
<feature type="domain" description="Acid ceramidase N-terminal" evidence="3">
    <location>
        <begin position="38"/>
        <end position="92"/>
    </location>
</feature>
<dbReference type="AlphaFoldDB" id="S8BGU4"/>
<reference evidence="4 5" key="1">
    <citation type="journal article" date="2013" name="PLoS Genet.">
        <title>Genomic mechanisms accounting for the adaptation to parasitism in nematode-trapping fungi.</title>
        <authorList>
            <person name="Meerupati T."/>
            <person name="Andersson K.M."/>
            <person name="Friman E."/>
            <person name="Kumar D."/>
            <person name="Tunlid A."/>
            <person name="Ahren D."/>
        </authorList>
    </citation>
    <scope>NUCLEOTIDE SEQUENCE [LARGE SCALE GENOMIC DNA]</scope>
    <source>
        <strain evidence="4 5">CBS 200.50</strain>
    </source>
</reference>
<dbReference type="EMBL" id="AQGS01000539">
    <property type="protein sequence ID" value="EPS38533.1"/>
    <property type="molecule type" value="Genomic_DNA"/>
</dbReference>
<evidence type="ECO:0000256" key="2">
    <source>
        <dbReference type="SAM" id="MobiDB-lite"/>
    </source>
</evidence>
<dbReference type="STRING" id="1284197.S8BGU4"/>
<dbReference type="GO" id="GO:0017040">
    <property type="term" value="F:N-acylsphingosine amidohydrolase activity"/>
    <property type="evidence" value="ECO:0007669"/>
    <property type="project" value="UniProtKB-EC"/>
</dbReference>
<proteinExistence type="predicted"/>